<gene>
    <name evidence="3" type="ORF">SARC_07499</name>
</gene>
<keyword evidence="4" id="KW-1185">Reference proteome</keyword>
<feature type="transmembrane region" description="Helical" evidence="2">
    <location>
        <begin position="277"/>
        <end position="300"/>
    </location>
</feature>
<proteinExistence type="predicted"/>
<feature type="transmembrane region" description="Helical" evidence="2">
    <location>
        <begin position="306"/>
        <end position="327"/>
    </location>
</feature>
<keyword evidence="2" id="KW-0472">Membrane</keyword>
<name>A0A0L0FUB2_9EUKA</name>
<dbReference type="GeneID" id="25908003"/>
<dbReference type="AlphaFoldDB" id="A0A0L0FUB2"/>
<sequence length="593" mass="64889">MEDKASAREGVPAQCDDTLNGAREQYDPNVSEKVSETTPESTLTYASSVALGLVGDGEEVITKYDSTVLGVLAEAATARRASAELQIGTKIPNTISEGSKRISTNVHKRSSRTKSADTEAEFIREHAQKQSSVLSLTFYSSTGGAILSPSSNAEVSRPKKKPSVGHINVDPNEIAAISCASEPSPRTPWSGEDFVHFSKSIYYKVILPLCVAFFIGTGAVTCASIAMQWDGTVIIVLALATVQLFASTGVLLVAFFYIYKHWESPLIASRGKVHSILFLISMTLHKPILFVQTMFFAGLIQQKELLWMALVVSGRLCSMVWVGAIVARQRQIVQVFHISLFKRAPVHTYRNTFLGICAMYLMALLVALGLLHINVKHWSLPYQVADFISFGILALFIYQSRYVSARFSDYYASIRWVVLMFMSYVCIIAQKVVPFGNVYNMQGELIANWTGVLIVDSMLLSTTVIILDTFVPLIYVVENKLDRELIQETYSIRSLENSSSQSQYPLSGTGSSNFRTRDEESDGLESVRSIGATGPIGVIRTEGLSNVHRLASRSTSSAICVVATAIPTTAIASPSERPAAAKEGKKIKSARQV</sequence>
<keyword evidence="2" id="KW-0812">Transmembrane</keyword>
<feature type="transmembrane region" description="Helical" evidence="2">
    <location>
        <begin position="233"/>
        <end position="257"/>
    </location>
</feature>
<feature type="transmembrane region" description="Helical" evidence="2">
    <location>
        <begin position="379"/>
        <end position="398"/>
    </location>
</feature>
<dbReference type="Proteomes" id="UP000054560">
    <property type="component" value="Unassembled WGS sequence"/>
</dbReference>
<feature type="transmembrane region" description="Helical" evidence="2">
    <location>
        <begin position="348"/>
        <end position="373"/>
    </location>
</feature>
<feature type="transmembrane region" description="Helical" evidence="2">
    <location>
        <begin position="205"/>
        <end position="227"/>
    </location>
</feature>
<feature type="compositionally biased region" description="Polar residues" evidence="1">
    <location>
        <begin position="499"/>
        <end position="514"/>
    </location>
</feature>
<feature type="region of interest" description="Disordered" evidence="1">
    <location>
        <begin position="1"/>
        <end position="39"/>
    </location>
</feature>
<reference evidence="3 4" key="1">
    <citation type="submission" date="2011-02" db="EMBL/GenBank/DDBJ databases">
        <title>The Genome Sequence of Sphaeroforma arctica JP610.</title>
        <authorList>
            <consortium name="The Broad Institute Genome Sequencing Platform"/>
            <person name="Russ C."/>
            <person name="Cuomo C."/>
            <person name="Young S.K."/>
            <person name="Zeng Q."/>
            <person name="Gargeya S."/>
            <person name="Alvarado L."/>
            <person name="Berlin A."/>
            <person name="Chapman S.B."/>
            <person name="Chen Z."/>
            <person name="Freedman E."/>
            <person name="Gellesch M."/>
            <person name="Goldberg J."/>
            <person name="Griggs A."/>
            <person name="Gujja S."/>
            <person name="Heilman E."/>
            <person name="Heiman D."/>
            <person name="Howarth C."/>
            <person name="Mehta T."/>
            <person name="Neiman D."/>
            <person name="Pearson M."/>
            <person name="Roberts A."/>
            <person name="Saif S."/>
            <person name="Shea T."/>
            <person name="Shenoy N."/>
            <person name="Sisk P."/>
            <person name="Stolte C."/>
            <person name="Sykes S."/>
            <person name="White J."/>
            <person name="Yandava C."/>
            <person name="Burger G."/>
            <person name="Gray M.W."/>
            <person name="Holland P.W.H."/>
            <person name="King N."/>
            <person name="Lang F.B.F."/>
            <person name="Roger A.J."/>
            <person name="Ruiz-Trillo I."/>
            <person name="Haas B."/>
            <person name="Nusbaum C."/>
            <person name="Birren B."/>
        </authorList>
    </citation>
    <scope>NUCLEOTIDE SEQUENCE [LARGE SCALE GENOMIC DNA]</scope>
    <source>
        <strain evidence="3 4">JP610</strain>
    </source>
</reference>
<protein>
    <submittedName>
        <fullName evidence="3">Uncharacterized protein</fullName>
    </submittedName>
</protein>
<evidence type="ECO:0000256" key="1">
    <source>
        <dbReference type="SAM" id="MobiDB-lite"/>
    </source>
</evidence>
<feature type="transmembrane region" description="Helical" evidence="2">
    <location>
        <begin position="410"/>
        <end position="433"/>
    </location>
</feature>
<organism evidence="3 4">
    <name type="scientific">Sphaeroforma arctica JP610</name>
    <dbReference type="NCBI Taxonomy" id="667725"/>
    <lineage>
        <taxon>Eukaryota</taxon>
        <taxon>Ichthyosporea</taxon>
        <taxon>Ichthyophonida</taxon>
        <taxon>Sphaeroforma</taxon>
    </lineage>
</organism>
<keyword evidence="2" id="KW-1133">Transmembrane helix</keyword>
<feature type="region of interest" description="Disordered" evidence="1">
    <location>
        <begin position="573"/>
        <end position="593"/>
    </location>
</feature>
<dbReference type="EMBL" id="KQ242195">
    <property type="protein sequence ID" value="KNC80136.1"/>
    <property type="molecule type" value="Genomic_DNA"/>
</dbReference>
<feature type="region of interest" description="Disordered" evidence="1">
    <location>
        <begin position="499"/>
        <end position="526"/>
    </location>
</feature>
<evidence type="ECO:0000313" key="3">
    <source>
        <dbReference type="EMBL" id="KNC80136.1"/>
    </source>
</evidence>
<accession>A0A0L0FUB2</accession>
<dbReference type="RefSeq" id="XP_014154038.1">
    <property type="nucleotide sequence ID" value="XM_014298563.1"/>
</dbReference>
<evidence type="ECO:0000313" key="4">
    <source>
        <dbReference type="Proteomes" id="UP000054560"/>
    </source>
</evidence>
<evidence type="ECO:0000256" key="2">
    <source>
        <dbReference type="SAM" id="Phobius"/>
    </source>
</evidence>
<feature type="transmembrane region" description="Helical" evidence="2">
    <location>
        <begin position="453"/>
        <end position="477"/>
    </location>
</feature>